<name>A0A0V7ZK77_9CYAN</name>
<dbReference type="PROSITE" id="PS51186">
    <property type="entry name" value="GNAT"/>
    <property type="match status" value="1"/>
</dbReference>
<evidence type="ECO:0000256" key="2">
    <source>
        <dbReference type="ARBA" id="ARBA00023315"/>
    </source>
</evidence>
<evidence type="ECO:0000313" key="5">
    <source>
        <dbReference type="EMBL" id="KST65012.1"/>
    </source>
</evidence>
<dbReference type="PANTHER" id="PTHR43800">
    <property type="entry name" value="PEPTIDYL-LYSINE N-ACETYLTRANSFERASE YJAB"/>
    <property type="match status" value="1"/>
</dbReference>
<accession>A0A0V7ZK77</accession>
<dbReference type="Proteomes" id="UP000053372">
    <property type="component" value="Unassembled WGS sequence"/>
</dbReference>
<dbReference type="EMBL" id="LMTZ01000115">
    <property type="protein sequence ID" value="KST64939.1"/>
    <property type="molecule type" value="Genomic_DNA"/>
</dbReference>
<proteinExistence type="predicted"/>
<evidence type="ECO:0000313" key="6">
    <source>
        <dbReference type="Proteomes" id="UP000053372"/>
    </source>
</evidence>
<comment type="caution">
    <text evidence="5">The sequence shown here is derived from an EMBL/GenBank/DDBJ whole genome shotgun (WGS) entry which is preliminary data.</text>
</comment>
<evidence type="ECO:0000259" key="3">
    <source>
        <dbReference type="PROSITE" id="PS51186"/>
    </source>
</evidence>
<dbReference type="SUPFAM" id="SSF55729">
    <property type="entry name" value="Acyl-CoA N-acyltransferases (Nat)"/>
    <property type="match status" value="1"/>
</dbReference>
<dbReference type="AlphaFoldDB" id="A0A0V7ZK77"/>
<dbReference type="Gene3D" id="3.40.630.30">
    <property type="match status" value="1"/>
</dbReference>
<organism evidence="5 6">
    <name type="scientific">Mastigocoleus testarum BC008</name>
    <dbReference type="NCBI Taxonomy" id="371196"/>
    <lineage>
        <taxon>Bacteria</taxon>
        <taxon>Bacillati</taxon>
        <taxon>Cyanobacteriota</taxon>
        <taxon>Cyanophyceae</taxon>
        <taxon>Nostocales</taxon>
        <taxon>Hapalosiphonaceae</taxon>
        <taxon>Mastigocoleus</taxon>
    </lineage>
</organism>
<protein>
    <recommendedName>
        <fullName evidence="3">N-acetyltransferase domain-containing protein</fullName>
    </recommendedName>
</protein>
<dbReference type="CDD" id="cd04301">
    <property type="entry name" value="NAT_SF"/>
    <property type="match status" value="1"/>
</dbReference>
<keyword evidence="2" id="KW-0012">Acyltransferase</keyword>
<keyword evidence="6" id="KW-1185">Reference proteome</keyword>
<dbReference type="RefSeq" id="WP_058184108.1">
    <property type="nucleotide sequence ID" value="NZ_LMTZ01000114.1"/>
</dbReference>
<dbReference type="EMBL" id="LMTZ01000114">
    <property type="protein sequence ID" value="KST65012.1"/>
    <property type="molecule type" value="Genomic_DNA"/>
</dbReference>
<dbReference type="Pfam" id="PF00583">
    <property type="entry name" value="Acetyltransf_1"/>
    <property type="match status" value="1"/>
</dbReference>
<evidence type="ECO:0000313" key="4">
    <source>
        <dbReference type="EMBL" id="KST64939.1"/>
    </source>
</evidence>
<reference evidence="5 6" key="1">
    <citation type="journal article" date="2015" name="Genome Announc.">
        <title>Draft Genome of the Euendolithic (true boring) Cyanobacterium Mastigocoleus testarum strain BC008.</title>
        <authorList>
            <person name="Guida B.S."/>
            <person name="Garcia-Pichel F."/>
        </authorList>
    </citation>
    <scope>NUCLEOTIDE SEQUENCE [LARGE SCALE GENOMIC DNA]</scope>
    <source>
        <strain evidence="5 6">BC008</strain>
    </source>
</reference>
<keyword evidence="1" id="KW-0808">Transferase</keyword>
<dbReference type="OrthoDB" id="515782at2"/>
<dbReference type="InterPro" id="IPR016181">
    <property type="entry name" value="Acyl_CoA_acyltransferase"/>
</dbReference>
<evidence type="ECO:0000256" key="1">
    <source>
        <dbReference type="ARBA" id="ARBA00022679"/>
    </source>
</evidence>
<feature type="domain" description="N-acetyltransferase" evidence="3">
    <location>
        <begin position="3"/>
        <end position="134"/>
    </location>
</feature>
<dbReference type="InterPro" id="IPR000182">
    <property type="entry name" value="GNAT_dom"/>
</dbReference>
<gene>
    <name evidence="4" type="ORF">BC008_19200</name>
    <name evidence="5" type="ORF">BC008_19605</name>
</gene>
<dbReference type="GO" id="GO:0016747">
    <property type="term" value="F:acyltransferase activity, transferring groups other than amino-acyl groups"/>
    <property type="evidence" value="ECO:0007669"/>
    <property type="project" value="InterPro"/>
</dbReference>
<dbReference type="PANTHER" id="PTHR43800:SF1">
    <property type="entry name" value="PEPTIDYL-LYSINE N-ACETYLTRANSFERASE YJAB"/>
    <property type="match status" value="1"/>
</dbReference>
<sequence length="134" mass="15799">MKAIVRICESQDLSKIVQLWYKTWHYSFPNIRHPQPYYLWEKRFRDEILCRGEVWVADIKSQVVGFIVVFRVDNSKTTGELNQIFVDPIFQNQGIGSALINKAKTICPQGLRLTTLQSNTKACYFYVKHGFFYR</sequence>